<dbReference type="InParanoid" id="A0A316W7H4"/>
<reference evidence="2 3" key="1">
    <citation type="journal article" date="2018" name="Mol. Biol. Evol.">
        <title>Broad Genomic Sampling Reveals a Smut Pathogenic Ancestry of the Fungal Clade Ustilaginomycotina.</title>
        <authorList>
            <person name="Kijpornyongpan T."/>
            <person name="Mondo S.J."/>
            <person name="Barry K."/>
            <person name="Sandor L."/>
            <person name="Lee J."/>
            <person name="Lipzen A."/>
            <person name="Pangilinan J."/>
            <person name="LaButti K."/>
            <person name="Hainaut M."/>
            <person name="Henrissat B."/>
            <person name="Grigoriev I.V."/>
            <person name="Spatafora J.W."/>
            <person name="Aime M.C."/>
        </authorList>
    </citation>
    <scope>NUCLEOTIDE SEQUENCE [LARGE SCALE GENOMIC DNA]</scope>
    <source>
        <strain evidence="2 3">MCA 4658</strain>
    </source>
</reference>
<sequence length="94" mass="11015">MLIVPTLESNYALLSKLYTRDCSLKSRSVNANRADMQQRAQLPFFSFSRSRSRSRSRMWRTRRAHLGVVRGILPFFVTAAWMREGMRGSWQSGW</sequence>
<protein>
    <submittedName>
        <fullName evidence="2">Uncharacterized protein</fullName>
    </submittedName>
</protein>
<feature type="transmembrane region" description="Helical" evidence="1">
    <location>
        <begin position="64"/>
        <end position="82"/>
    </location>
</feature>
<dbReference type="RefSeq" id="XP_025372932.1">
    <property type="nucleotide sequence ID" value="XM_025510224.1"/>
</dbReference>
<dbReference type="Proteomes" id="UP000245783">
    <property type="component" value="Unassembled WGS sequence"/>
</dbReference>
<keyword evidence="3" id="KW-1185">Reference proteome</keyword>
<evidence type="ECO:0000256" key="1">
    <source>
        <dbReference type="SAM" id="Phobius"/>
    </source>
</evidence>
<accession>A0A316W7H4</accession>
<dbReference type="GeneID" id="37032094"/>
<dbReference type="AlphaFoldDB" id="A0A316W7H4"/>
<gene>
    <name evidence="2" type="ORF">IE81DRAFT_126092</name>
</gene>
<proteinExistence type="predicted"/>
<keyword evidence="1" id="KW-1133">Transmembrane helix</keyword>
<keyword evidence="1" id="KW-0472">Membrane</keyword>
<evidence type="ECO:0000313" key="3">
    <source>
        <dbReference type="Proteomes" id="UP000245783"/>
    </source>
</evidence>
<evidence type="ECO:0000313" key="2">
    <source>
        <dbReference type="EMBL" id="PWN45772.1"/>
    </source>
</evidence>
<organism evidence="2 3">
    <name type="scientific">Ceraceosorus guamensis</name>
    <dbReference type="NCBI Taxonomy" id="1522189"/>
    <lineage>
        <taxon>Eukaryota</taxon>
        <taxon>Fungi</taxon>
        <taxon>Dikarya</taxon>
        <taxon>Basidiomycota</taxon>
        <taxon>Ustilaginomycotina</taxon>
        <taxon>Exobasidiomycetes</taxon>
        <taxon>Ceraceosorales</taxon>
        <taxon>Ceraceosoraceae</taxon>
        <taxon>Ceraceosorus</taxon>
    </lineage>
</organism>
<name>A0A316W7H4_9BASI</name>
<dbReference type="EMBL" id="KZ819353">
    <property type="protein sequence ID" value="PWN45772.1"/>
    <property type="molecule type" value="Genomic_DNA"/>
</dbReference>
<keyword evidence="1" id="KW-0812">Transmembrane</keyword>